<proteinExistence type="predicted"/>
<dbReference type="RefSeq" id="WP_151972242.1">
    <property type="nucleotide sequence ID" value="NZ_AP019860.1"/>
</dbReference>
<protein>
    <recommendedName>
        <fullName evidence="1">FHA domain-containing protein</fullName>
    </recommendedName>
</protein>
<organism evidence="2 3">
    <name type="scientific">Uabimicrobium amorphum</name>
    <dbReference type="NCBI Taxonomy" id="2596890"/>
    <lineage>
        <taxon>Bacteria</taxon>
        <taxon>Pseudomonadati</taxon>
        <taxon>Planctomycetota</taxon>
        <taxon>Candidatus Uabimicrobiia</taxon>
        <taxon>Candidatus Uabimicrobiales</taxon>
        <taxon>Candidatus Uabimicrobiaceae</taxon>
        <taxon>Candidatus Uabimicrobium</taxon>
    </lineage>
</organism>
<keyword evidence="3" id="KW-1185">Reference proteome</keyword>
<dbReference type="InterPro" id="IPR008984">
    <property type="entry name" value="SMAD_FHA_dom_sf"/>
</dbReference>
<dbReference type="InterPro" id="IPR000253">
    <property type="entry name" value="FHA_dom"/>
</dbReference>
<dbReference type="SUPFAM" id="SSF49879">
    <property type="entry name" value="SMAD/FHA domain"/>
    <property type="match status" value="1"/>
</dbReference>
<dbReference type="Pfam" id="PF00498">
    <property type="entry name" value="FHA"/>
    <property type="match status" value="1"/>
</dbReference>
<dbReference type="CDD" id="cd00060">
    <property type="entry name" value="FHA"/>
    <property type="match status" value="1"/>
</dbReference>
<dbReference type="Proteomes" id="UP000326354">
    <property type="component" value="Chromosome"/>
</dbReference>
<dbReference type="PANTHER" id="PTHR23308">
    <property type="entry name" value="NUCLEAR INHIBITOR OF PROTEIN PHOSPHATASE-1"/>
    <property type="match status" value="1"/>
</dbReference>
<reference evidence="2 3" key="1">
    <citation type="submission" date="2019-08" db="EMBL/GenBank/DDBJ databases">
        <title>Complete genome sequence of Candidatus Uab amorphum.</title>
        <authorList>
            <person name="Shiratori T."/>
            <person name="Suzuki S."/>
            <person name="Kakizawa Y."/>
            <person name="Ishida K."/>
        </authorList>
    </citation>
    <scope>NUCLEOTIDE SEQUENCE [LARGE SCALE GENOMIC DNA]</scope>
    <source>
        <strain evidence="2 3">SRT547</strain>
    </source>
</reference>
<gene>
    <name evidence="2" type="ORF">UABAM_06498</name>
</gene>
<dbReference type="AlphaFoldDB" id="A0A5S9F6W2"/>
<dbReference type="InterPro" id="IPR050923">
    <property type="entry name" value="Cell_Proc_Reg/RNA_Proc"/>
</dbReference>
<accession>A0A5S9F6W2</accession>
<feature type="domain" description="FHA" evidence="1">
    <location>
        <begin position="19"/>
        <end position="68"/>
    </location>
</feature>
<dbReference type="KEGG" id="uam:UABAM_06498"/>
<dbReference type="PROSITE" id="PS50006">
    <property type="entry name" value="FHA_DOMAIN"/>
    <property type="match status" value="1"/>
</dbReference>
<sequence>MAKIKNLQNNDIVSFDSYVNLGRASRCSITLKDPKLSRIHCEIIRVDTDFILVDLQSQNGTKVNSESILEVLLKNGDTIEIGRSKLLFEVS</sequence>
<dbReference type="SMART" id="SM00240">
    <property type="entry name" value="FHA"/>
    <property type="match status" value="1"/>
</dbReference>
<dbReference type="OrthoDB" id="9816434at2"/>
<name>A0A5S9F6W2_UABAM</name>
<evidence type="ECO:0000313" key="3">
    <source>
        <dbReference type="Proteomes" id="UP000326354"/>
    </source>
</evidence>
<dbReference type="EMBL" id="AP019860">
    <property type="protein sequence ID" value="BBM88082.1"/>
    <property type="molecule type" value="Genomic_DNA"/>
</dbReference>
<evidence type="ECO:0000313" key="2">
    <source>
        <dbReference type="EMBL" id="BBM88082.1"/>
    </source>
</evidence>
<evidence type="ECO:0000259" key="1">
    <source>
        <dbReference type="PROSITE" id="PS50006"/>
    </source>
</evidence>
<dbReference type="Gene3D" id="2.60.200.20">
    <property type="match status" value="1"/>
</dbReference>